<dbReference type="PaxDb" id="5141-EFNCRP00000005748"/>
<keyword evidence="3" id="KW-1185">Reference proteome</keyword>
<dbReference type="InParanoid" id="Q7S5Q6"/>
<evidence type="ECO:0000256" key="1">
    <source>
        <dbReference type="SAM" id="MobiDB-lite"/>
    </source>
</evidence>
<reference evidence="2 3" key="1">
    <citation type="journal article" date="2003" name="Nature">
        <title>The genome sequence of the filamentous fungus Neurospora crassa.</title>
        <authorList>
            <person name="Galagan J.E."/>
            <person name="Calvo S.E."/>
            <person name="Borkovich K.A."/>
            <person name="Selker E.U."/>
            <person name="Read N.D."/>
            <person name="Jaffe D."/>
            <person name="FitzHugh W."/>
            <person name="Ma L.J."/>
            <person name="Smirnov S."/>
            <person name="Purcell S."/>
            <person name="Rehman B."/>
            <person name="Elkins T."/>
            <person name="Engels R."/>
            <person name="Wang S."/>
            <person name="Nielsen C.B."/>
            <person name="Butler J."/>
            <person name="Endrizzi M."/>
            <person name="Qui D."/>
            <person name="Ianakiev P."/>
            <person name="Bell-Pedersen D."/>
            <person name="Nelson M.A."/>
            <person name="Werner-Washburne M."/>
            <person name="Selitrennikoff C.P."/>
            <person name="Kinsey J.A."/>
            <person name="Braun E.L."/>
            <person name="Zelter A."/>
            <person name="Schulte U."/>
            <person name="Kothe G.O."/>
            <person name="Jedd G."/>
            <person name="Mewes W."/>
            <person name="Staben C."/>
            <person name="Marcotte E."/>
            <person name="Greenberg D."/>
            <person name="Roy A."/>
            <person name="Foley K."/>
            <person name="Naylor J."/>
            <person name="Stange-Thomann N."/>
            <person name="Barrett R."/>
            <person name="Gnerre S."/>
            <person name="Kamal M."/>
            <person name="Kamvysselis M."/>
            <person name="Mauceli E."/>
            <person name="Bielke C."/>
            <person name="Rudd S."/>
            <person name="Frishman D."/>
            <person name="Krystofova S."/>
            <person name="Rasmussen C."/>
            <person name="Metzenberg R.L."/>
            <person name="Perkins D.D."/>
            <person name="Kroken S."/>
            <person name="Cogoni C."/>
            <person name="Macino G."/>
            <person name="Catcheside D."/>
            <person name="Li W."/>
            <person name="Pratt R.J."/>
            <person name="Osmani S.A."/>
            <person name="DeSouza C.P."/>
            <person name="Glass L."/>
            <person name="Orbach M.J."/>
            <person name="Berglund J.A."/>
            <person name="Voelker R."/>
            <person name="Yarden O."/>
            <person name="Plamann M."/>
            <person name="Seiler S."/>
            <person name="Dunlap J."/>
            <person name="Radford A."/>
            <person name="Aramayo R."/>
            <person name="Natvig D.O."/>
            <person name="Alex L.A."/>
            <person name="Mannhaupt G."/>
            <person name="Ebbole D.J."/>
            <person name="Freitag M."/>
            <person name="Paulsen I."/>
            <person name="Sachs M.S."/>
            <person name="Lander E.S."/>
            <person name="Nusbaum C."/>
            <person name="Birren B."/>
        </authorList>
    </citation>
    <scope>NUCLEOTIDE SEQUENCE [LARGE SCALE GENOMIC DNA]</scope>
    <source>
        <strain evidence="3">ATCC 24698 / 74-OR23-1A / CBS 708.71 / DSM 1257 / FGSC 987</strain>
    </source>
</reference>
<name>Q7S5Q6_NEUCR</name>
<dbReference type="VEuPathDB" id="FungiDB:NCU05787"/>
<organism evidence="2 3">
    <name type="scientific">Neurospora crassa (strain ATCC 24698 / 74-OR23-1A / CBS 708.71 / DSM 1257 / FGSC 987)</name>
    <dbReference type="NCBI Taxonomy" id="367110"/>
    <lineage>
        <taxon>Eukaryota</taxon>
        <taxon>Fungi</taxon>
        <taxon>Dikarya</taxon>
        <taxon>Ascomycota</taxon>
        <taxon>Pezizomycotina</taxon>
        <taxon>Sordariomycetes</taxon>
        <taxon>Sordariomycetidae</taxon>
        <taxon>Sordariales</taxon>
        <taxon>Sordariaceae</taxon>
        <taxon>Neurospora</taxon>
    </lineage>
</organism>
<dbReference type="KEGG" id="ncr:NCU05787"/>
<dbReference type="Proteomes" id="UP000001805">
    <property type="component" value="Chromosome 7, Linkage Group VII"/>
</dbReference>
<dbReference type="GeneID" id="3876210"/>
<dbReference type="AlphaFoldDB" id="Q7S5Q6"/>
<dbReference type="RefSeq" id="XP_960047.1">
    <property type="nucleotide sequence ID" value="XM_954954.1"/>
</dbReference>
<dbReference type="HOGENOM" id="CLU_1611243_0_0_1"/>
<gene>
    <name evidence="2" type="ORF">NCU05787</name>
</gene>
<protein>
    <submittedName>
        <fullName evidence="2">Uncharacterized protein</fullName>
    </submittedName>
</protein>
<feature type="region of interest" description="Disordered" evidence="1">
    <location>
        <begin position="99"/>
        <end position="126"/>
    </location>
</feature>
<evidence type="ECO:0000313" key="2">
    <source>
        <dbReference type="EMBL" id="EAA30811.1"/>
    </source>
</evidence>
<feature type="region of interest" description="Disordered" evidence="1">
    <location>
        <begin position="1"/>
        <end position="31"/>
    </location>
</feature>
<feature type="compositionally biased region" description="Basic and acidic residues" evidence="1">
    <location>
        <begin position="112"/>
        <end position="121"/>
    </location>
</feature>
<evidence type="ECO:0000313" key="3">
    <source>
        <dbReference type="Proteomes" id="UP000001805"/>
    </source>
</evidence>
<dbReference type="EMBL" id="CM002242">
    <property type="protein sequence ID" value="EAA30811.1"/>
    <property type="molecule type" value="Genomic_DNA"/>
</dbReference>
<accession>Q7S5Q6</accession>
<sequence>MCQTGSFRGPATTTTTSRTDEQLGQLRAGFRPADLPRARRSVERNLKPYLATDGKGRRSRGPFACRAVGSGHAWRDGVSESRFMNGEELLALKSFAKEPNVAQRKRGKRAPRHDTTGEHFPDGAPCGSLALAKHEIGKSQPHKAAFFFHRRLSEAARWWQTGTNT</sequence>
<proteinExistence type="predicted"/>